<dbReference type="Gene3D" id="3.40.1190.20">
    <property type="match status" value="1"/>
</dbReference>
<evidence type="ECO:0000256" key="2">
    <source>
        <dbReference type="ARBA" id="ARBA00022679"/>
    </source>
</evidence>
<evidence type="ECO:0000256" key="3">
    <source>
        <dbReference type="ARBA" id="ARBA00022741"/>
    </source>
</evidence>
<evidence type="ECO:0000256" key="1">
    <source>
        <dbReference type="ARBA" id="ARBA00012104"/>
    </source>
</evidence>
<dbReference type="InterPro" id="IPR029056">
    <property type="entry name" value="Ribokinase-like"/>
</dbReference>
<gene>
    <name evidence="7" type="primary">pdxY</name>
    <name evidence="7" type="ORF">CAT723_04530</name>
</gene>
<reference evidence="7" key="1">
    <citation type="submission" date="2021-12" db="EMBL/GenBank/DDBJ databases">
        <title>Draft genome sequence of Corynebacterium ammoniagenes strain T-723.</title>
        <authorList>
            <person name="Matsuzawa M."/>
            <person name="Hiratani M."/>
            <person name="Abe I."/>
            <person name="Tsuji Y."/>
            <person name="Nakamura J."/>
        </authorList>
    </citation>
    <scope>NUCLEOTIDE SEQUENCE</scope>
    <source>
        <strain evidence="7">T-723</strain>
    </source>
</reference>
<keyword evidence="3" id="KW-0547">Nucleotide-binding</keyword>
<dbReference type="EC" id="2.7.1.35" evidence="1"/>
<proteinExistence type="predicted"/>
<dbReference type="InterPro" id="IPR013749">
    <property type="entry name" value="PM/HMP-P_kinase-1"/>
</dbReference>
<sequence length="285" mass="30603">MSSMNILSIQSHVTFGHVGNSAAVFPLQRIGHEVWPVHTVNFSNHTGYGDWGGPLVSADDVTSIIDGIGRRGVFEDIDAIVSGYQGGPDIAGAIVDAVARIKEVNPNALYACDPVMGNEKSGCFVSDEIPPLLRDKVVPVADIISPNQFELGYLTGKKVGTLEETLDAIKAAQAIGPRVVLVTSVQRPETEEGSIEMIAADGDDAYIVKTPHLPFKRNGSGDVTTALFAGHYTETRDASVALARTASSVFDLLQKTFEAGTEELQLVQSQDYFANPRLQYEVTKL</sequence>
<accession>A0AAV5G5L9</accession>
<evidence type="ECO:0000313" key="8">
    <source>
        <dbReference type="Proteomes" id="UP001054925"/>
    </source>
</evidence>
<keyword evidence="4 7" id="KW-0418">Kinase</keyword>
<dbReference type="GO" id="GO:0008478">
    <property type="term" value="F:pyridoxal kinase activity"/>
    <property type="evidence" value="ECO:0007669"/>
    <property type="project" value="UniProtKB-EC"/>
</dbReference>
<dbReference type="Proteomes" id="UP001054925">
    <property type="component" value="Unassembled WGS sequence"/>
</dbReference>
<dbReference type="AlphaFoldDB" id="A0AAV5G5L9"/>
<comment type="caution">
    <text evidence="7">The sequence shown here is derived from an EMBL/GenBank/DDBJ whole genome shotgun (WGS) entry which is preliminary data.</text>
</comment>
<dbReference type="SUPFAM" id="SSF53613">
    <property type="entry name" value="Ribokinase-like"/>
    <property type="match status" value="1"/>
</dbReference>
<organism evidence="7 8">
    <name type="scientific">Corynebacterium ammoniagenes</name>
    <name type="common">Brevibacterium ammoniagenes</name>
    <dbReference type="NCBI Taxonomy" id="1697"/>
    <lineage>
        <taxon>Bacteria</taxon>
        <taxon>Bacillati</taxon>
        <taxon>Actinomycetota</taxon>
        <taxon>Actinomycetes</taxon>
        <taxon>Mycobacteriales</taxon>
        <taxon>Corynebacteriaceae</taxon>
        <taxon>Corynebacterium</taxon>
    </lineage>
</organism>
<evidence type="ECO:0000313" key="7">
    <source>
        <dbReference type="EMBL" id="GJN41974.1"/>
    </source>
</evidence>
<protein>
    <recommendedName>
        <fullName evidence="1">pyridoxal kinase</fullName>
        <ecNumber evidence="1">2.7.1.35</ecNumber>
    </recommendedName>
</protein>
<dbReference type="EMBL" id="BQKK01000001">
    <property type="protein sequence ID" value="GJN41974.1"/>
    <property type="molecule type" value="Genomic_DNA"/>
</dbReference>
<evidence type="ECO:0000256" key="5">
    <source>
        <dbReference type="ARBA" id="ARBA00022840"/>
    </source>
</evidence>
<dbReference type="GO" id="GO:0009443">
    <property type="term" value="P:pyridoxal 5'-phosphate salvage"/>
    <property type="evidence" value="ECO:0007669"/>
    <property type="project" value="InterPro"/>
</dbReference>
<evidence type="ECO:0000256" key="4">
    <source>
        <dbReference type="ARBA" id="ARBA00022777"/>
    </source>
</evidence>
<dbReference type="NCBIfam" id="TIGR00687">
    <property type="entry name" value="pyridox_kin"/>
    <property type="match status" value="1"/>
</dbReference>
<dbReference type="PANTHER" id="PTHR10534:SF2">
    <property type="entry name" value="PYRIDOXAL KINASE"/>
    <property type="match status" value="1"/>
</dbReference>
<dbReference type="PANTHER" id="PTHR10534">
    <property type="entry name" value="PYRIDOXAL KINASE"/>
    <property type="match status" value="1"/>
</dbReference>
<evidence type="ECO:0000259" key="6">
    <source>
        <dbReference type="Pfam" id="PF08543"/>
    </source>
</evidence>
<dbReference type="CDD" id="cd01173">
    <property type="entry name" value="pyridoxal_pyridoxamine_kinase"/>
    <property type="match status" value="1"/>
</dbReference>
<dbReference type="InterPro" id="IPR004625">
    <property type="entry name" value="PyrdxlKinase"/>
</dbReference>
<dbReference type="GO" id="GO:0005524">
    <property type="term" value="F:ATP binding"/>
    <property type="evidence" value="ECO:0007669"/>
    <property type="project" value="UniProtKB-KW"/>
</dbReference>
<keyword evidence="5" id="KW-0067">ATP-binding</keyword>
<dbReference type="NCBIfam" id="NF004398">
    <property type="entry name" value="PRK05756.1"/>
    <property type="match status" value="1"/>
</dbReference>
<keyword evidence="2" id="KW-0808">Transferase</keyword>
<feature type="domain" description="Pyridoxamine kinase/Phosphomethylpyrimidine kinase" evidence="6">
    <location>
        <begin position="93"/>
        <end position="262"/>
    </location>
</feature>
<dbReference type="Pfam" id="PF08543">
    <property type="entry name" value="Phos_pyr_kin"/>
    <property type="match status" value="1"/>
</dbReference>
<name>A0AAV5G5L9_CORAM</name>
<dbReference type="GO" id="GO:0005829">
    <property type="term" value="C:cytosol"/>
    <property type="evidence" value="ECO:0007669"/>
    <property type="project" value="TreeGrafter"/>
</dbReference>